<proteinExistence type="predicted"/>
<evidence type="ECO:0000259" key="6">
    <source>
        <dbReference type="PROSITE" id="PS50835"/>
    </source>
</evidence>
<dbReference type="PROSITE" id="PS50835">
    <property type="entry name" value="IG_LIKE"/>
    <property type="match status" value="1"/>
</dbReference>
<comment type="subcellular location">
    <subcellularLocation>
        <location evidence="1">Membrane</location>
        <topology evidence="1">Single-pass type I membrane protein</topology>
    </subcellularLocation>
</comment>
<keyword evidence="2" id="KW-0472">Membrane</keyword>
<evidence type="ECO:0000256" key="5">
    <source>
        <dbReference type="ARBA" id="ARBA00023319"/>
    </source>
</evidence>
<dbReference type="InterPro" id="IPR051275">
    <property type="entry name" value="Cell_adhesion_signaling"/>
</dbReference>
<dbReference type="EMBL" id="JAODUO010000291">
    <property type="protein sequence ID" value="KAK2183930.1"/>
    <property type="molecule type" value="Genomic_DNA"/>
</dbReference>
<evidence type="ECO:0000256" key="2">
    <source>
        <dbReference type="ARBA" id="ARBA00023136"/>
    </source>
</evidence>
<comment type="caution">
    <text evidence="7">The sequence shown here is derived from an EMBL/GenBank/DDBJ whole genome shotgun (WGS) entry which is preliminary data.</text>
</comment>
<keyword evidence="5" id="KW-0393">Immunoglobulin domain</keyword>
<evidence type="ECO:0000313" key="7">
    <source>
        <dbReference type="EMBL" id="KAK2183930.1"/>
    </source>
</evidence>
<dbReference type="PANTHER" id="PTHR11640">
    <property type="entry name" value="NEPHRIN"/>
    <property type="match status" value="1"/>
</dbReference>
<protein>
    <recommendedName>
        <fullName evidence="6">Ig-like domain-containing protein</fullName>
    </recommendedName>
</protein>
<dbReference type="Gene3D" id="2.60.40.10">
    <property type="entry name" value="Immunoglobulins"/>
    <property type="match status" value="1"/>
</dbReference>
<dbReference type="GO" id="GO:0098609">
    <property type="term" value="P:cell-cell adhesion"/>
    <property type="evidence" value="ECO:0007669"/>
    <property type="project" value="TreeGrafter"/>
</dbReference>
<dbReference type="SUPFAM" id="SSF48726">
    <property type="entry name" value="Immunoglobulin"/>
    <property type="match status" value="1"/>
</dbReference>
<gene>
    <name evidence="7" type="ORF">NP493_292g05003</name>
</gene>
<evidence type="ECO:0000256" key="3">
    <source>
        <dbReference type="ARBA" id="ARBA00023157"/>
    </source>
</evidence>
<dbReference type="InterPro" id="IPR007110">
    <property type="entry name" value="Ig-like_dom"/>
</dbReference>
<dbReference type="GO" id="GO:0005911">
    <property type="term" value="C:cell-cell junction"/>
    <property type="evidence" value="ECO:0007669"/>
    <property type="project" value="TreeGrafter"/>
</dbReference>
<evidence type="ECO:0000256" key="4">
    <source>
        <dbReference type="ARBA" id="ARBA00023180"/>
    </source>
</evidence>
<dbReference type="GO" id="GO:0050839">
    <property type="term" value="F:cell adhesion molecule binding"/>
    <property type="evidence" value="ECO:0007669"/>
    <property type="project" value="TreeGrafter"/>
</dbReference>
<keyword evidence="8" id="KW-1185">Reference proteome</keyword>
<dbReference type="GO" id="GO:0005886">
    <property type="term" value="C:plasma membrane"/>
    <property type="evidence" value="ECO:0007669"/>
    <property type="project" value="TreeGrafter"/>
</dbReference>
<evidence type="ECO:0000313" key="8">
    <source>
        <dbReference type="Proteomes" id="UP001209878"/>
    </source>
</evidence>
<dbReference type="AlphaFoldDB" id="A0AAD9NWU9"/>
<dbReference type="InterPro" id="IPR036179">
    <property type="entry name" value="Ig-like_dom_sf"/>
</dbReference>
<reference evidence="7" key="1">
    <citation type="journal article" date="2023" name="Mol. Biol. Evol.">
        <title>Third-Generation Sequencing Reveals the Adaptive Role of the Epigenome in Three Deep-Sea Polychaetes.</title>
        <authorList>
            <person name="Perez M."/>
            <person name="Aroh O."/>
            <person name="Sun Y."/>
            <person name="Lan Y."/>
            <person name="Juniper S.K."/>
            <person name="Young C.R."/>
            <person name="Angers B."/>
            <person name="Qian P.Y."/>
        </authorList>
    </citation>
    <scope>NUCLEOTIDE SEQUENCE</scope>
    <source>
        <strain evidence="7">R07B-5</strain>
    </source>
</reference>
<feature type="domain" description="Ig-like" evidence="6">
    <location>
        <begin position="44"/>
        <end position="136"/>
    </location>
</feature>
<dbReference type="InterPro" id="IPR013783">
    <property type="entry name" value="Ig-like_fold"/>
</dbReference>
<name>A0AAD9NWU9_RIDPI</name>
<organism evidence="7 8">
    <name type="scientific">Ridgeia piscesae</name>
    <name type="common">Tubeworm</name>
    <dbReference type="NCBI Taxonomy" id="27915"/>
    <lineage>
        <taxon>Eukaryota</taxon>
        <taxon>Metazoa</taxon>
        <taxon>Spiralia</taxon>
        <taxon>Lophotrochozoa</taxon>
        <taxon>Annelida</taxon>
        <taxon>Polychaeta</taxon>
        <taxon>Sedentaria</taxon>
        <taxon>Canalipalpata</taxon>
        <taxon>Sabellida</taxon>
        <taxon>Siboglinidae</taxon>
        <taxon>Ridgeia</taxon>
    </lineage>
</organism>
<dbReference type="CDD" id="cd00096">
    <property type="entry name" value="Ig"/>
    <property type="match status" value="1"/>
</dbReference>
<evidence type="ECO:0000256" key="1">
    <source>
        <dbReference type="ARBA" id="ARBA00004479"/>
    </source>
</evidence>
<dbReference type="PANTHER" id="PTHR11640:SF164">
    <property type="entry name" value="MAM DOMAIN-CONTAINING GLYCOSYLPHOSPHATIDYLINOSITOL ANCHOR PROTEIN 1"/>
    <property type="match status" value="1"/>
</dbReference>
<keyword evidence="4" id="KW-0325">Glycoprotein</keyword>
<keyword evidence="3" id="KW-1015">Disulfide bond</keyword>
<dbReference type="Proteomes" id="UP001209878">
    <property type="component" value="Unassembled WGS sequence"/>
</dbReference>
<accession>A0AAD9NWU9</accession>
<sequence>MSSSTYHLRIKSVRLSDAGRYECEVGDTVQISKVSELIVIETDPTCTSNTSSNAGMVGDVIKYTCSLKYNGTWAPSMSWLNETVELQAKDESQGGTAKFTTTITLMPWDNGRNYSCRTVGYPKVGTSGVNEEVGLPVDNDTYTEMCTMPTLTVRGEY</sequence>